<keyword evidence="2 7" id="KW-0378">Hydrolase</keyword>
<dbReference type="SMART" id="SM00640">
    <property type="entry name" value="Glyco_32"/>
    <property type="match status" value="1"/>
</dbReference>
<name>A0A6H0SKN6_9MICC</name>
<evidence type="ECO:0000256" key="2">
    <source>
        <dbReference type="ARBA" id="ARBA00022801"/>
    </source>
</evidence>
<dbReference type="AlphaFoldDB" id="A0A6H0SKN6"/>
<evidence type="ECO:0000313" key="7">
    <source>
        <dbReference type="EMBL" id="QIV86547.1"/>
    </source>
</evidence>
<dbReference type="Gene3D" id="2.60.120.560">
    <property type="entry name" value="Exo-inulinase, domain 1"/>
    <property type="match status" value="1"/>
</dbReference>
<feature type="domain" description="Glycosyl hydrolase family 32 C-terminal" evidence="6">
    <location>
        <begin position="719"/>
        <end position="859"/>
    </location>
</feature>
<dbReference type="InterPro" id="IPR001362">
    <property type="entry name" value="Glyco_hydro_32"/>
</dbReference>
<dbReference type="SUPFAM" id="SSF49899">
    <property type="entry name" value="Concanavalin A-like lectins/glucanases"/>
    <property type="match status" value="1"/>
</dbReference>
<dbReference type="Pfam" id="PF08244">
    <property type="entry name" value="Glyco_hydro_32C"/>
    <property type="match status" value="1"/>
</dbReference>
<proteinExistence type="inferred from homology"/>
<dbReference type="InterPro" id="IPR023296">
    <property type="entry name" value="Glyco_hydro_beta-prop_sf"/>
</dbReference>
<keyword evidence="8" id="KW-1185">Reference proteome</keyword>
<dbReference type="PROSITE" id="PS00609">
    <property type="entry name" value="GLYCOSYL_HYDROL_F32"/>
    <property type="match status" value="1"/>
</dbReference>
<dbReference type="Gene3D" id="2.115.10.20">
    <property type="entry name" value="Glycosyl hydrolase domain, family 43"/>
    <property type="match status" value="2"/>
</dbReference>
<dbReference type="InterPro" id="IPR013320">
    <property type="entry name" value="ConA-like_dom_sf"/>
</dbReference>
<evidence type="ECO:0000259" key="5">
    <source>
        <dbReference type="Pfam" id="PF00251"/>
    </source>
</evidence>
<reference evidence="7 8" key="1">
    <citation type="submission" date="2018-09" db="EMBL/GenBank/DDBJ databases">
        <title>Glutamicibacter mishrai S5-52T (LMG 29155T = KCTC 39846T).</title>
        <authorList>
            <person name="Das S.K."/>
        </authorList>
    </citation>
    <scope>NUCLEOTIDE SEQUENCE [LARGE SCALE GENOMIC DNA]</scope>
    <source>
        <strain evidence="7 8">S5-52</strain>
    </source>
</reference>
<sequence>MPQCTARTKQSISLVTAASLCLGAGLISAMPAAAAELGDEPYRPGIHFSPEKNWMNDPNGMVYYKGVYHLYFQHNPKGNVWGNMSWGHATSKDLVHWEQQPLAIAGDAEEDVFSGSVVVDANNTSGLGTAKNPPLIAVYTSAYKAGSEHAGLQAQSLAYSLDDGQTWTKYKNNPVLNRNSANFRDPKVFWYTGKDGQGYWVMTAVEATDHKAVLYKSKNLKDWTKLSEFGPANATGGVWECPDLFPLAVDGDPNNVKWVMVINMNPGGVSGGSAGQYFVGDFDGTTFTSETTKPAPTMPEGELLAGFNDGTYDGWSVTNDPNSDQTGPFGTKPVAGTVPGQQEVTGYQGAGLVNSFLGFDQPTGTMLSDPFTVDHDYLNFLVGGGKHARVSDKRDNKAPAGDLLFDGFEVPEGSDLSEFGWSGTGSLVPENLPFAGGGNMAIGSHVINTWEAGGGGDDLMGTATSPEFTITKQRIGMLIGGGHRRNDPSQKLEVQLMVNGDVVQSLAGDNAGAMNWKSFDTASYAGQKAQIRVVDQATGGWGHLTLDHLVQTDEEVVPRSDETTVNLVVDDKTVRTATGTDSESLDFASWNVKEFAGKQAQIEIVDNNKEGWGHILADEFTQSNTAAKSSLENYDWLDYGRDYYATVSFGNMPQDQRIMLGWMNNWDYANDIPTSPWRSAMTLPRKVGLTQTAEGPRLTQAPVKQVSKLGGKPKYLETSKTITEGTRTLPQQAAGSIAQVDVVLDPGTAKTSGITVHGDANNSTVIGYDADSKKVYVDRSNSGNVGFHPAFASVEEMPVKLNSNGEVTLRVYLDRSSVEVFAQKGQRTLTDQVFPNAGADQLGVFANGGTAKLKSLKVTELQPSMFTSATK</sequence>
<dbReference type="Proteomes" id="UP000502331">
    <property type="component" value="Chromosome"/>
</dbReference>
<dbReference type="CDD" id="cd18622">
    <property type="entry name" value="GH32_Inu-like"/>
    <property type="match status" value="1"/>
</dbReference>
<evidence type="ECO:0000313" key="8">
    <source>
        <dbReference type="Proteomes" id="UP000502331"/>
    </source>
</evidence>
<dbReference type="InterPro" id="IPR013148">
    <property type="entry name" value="Glyco_hydro_32_N"/>
</dbReference>
<dbReference type="GO" id="GO:0005737">
    <property type="term" value="C:cytoplasm"/>
    <property type="evidence" value="ECO:0007669"/>
    <property type="project" value="TreeGrafter"/>
</dbReference>
<dbReference type="InterPro" id="IPR013189">
    <property type="entry name" value="Glyco_hydro_32_C"/>
</dbReference>
<dbReference type="GO" id="GO:0004575">
    <property type="term" value="F:sucrose alpha-glucosidase activity"/>
    <property type="evidence" value="ECO:0007669"/>
    <property type="project" value="TreeGrafter"/>
</dbReference>
<keyword evidence="4" id="KW-0732">Signal</keyword>
<dbReference type="PANTHER" id="PTHR42800:SF1">
    <property type="entry name" value="EXOINULINASE INUD (AFU_ORTHOLOGUE AFUA_5G00480)"/>
    <property type="match status" value="1"/>
</dbReference>
<evidence type="ECO:0000256" key="4">
    <source>
        <dbReference type="SAM" id="SignalP"/>
    </source>
</evidence>
<dbReference type="Pfam" id="PF00251">
    <property type="entry name" value="Glyco_hydro_32N"/>
    <property type="match status" value="2"/>
</dbReference>
<gene>
    <name evidence="7" type="ORF">D3791_05035</name>
</gene>
<dbReference type="RefSeq" id="WP_425483145.1">
    <property type="nucleotide sequence ID" value="NZ_CP032549.1"/>
</dbReference>
<organism evidence="7 8">
    <name type="scientific">Glutamicibacter mishrai</name>
    <dbReference type="NCBI Taxonomy" id="1775880"/>
    <lineage>
        <taxon>Bacteria</taxon>
        <taxon>Bacillati</taxon>
        <taxon>Actinomycetota</taxon>
        <taxon>Actinomycetes</taxon>
        <taxon>Micrococcales</taxon>
        <taxon>Micrococcaceae</taxon>
        <taxon>Glutamicibacter</taxon>
    </lineage>
</organism>
<dbReference type="SUPFAM" id="SSF75005">
    <property type="entry name" value="Arabinanase/levansucrase/invertase"/>
    <property type="match status" value="1"/>
</dbReference>
<dbReference type="GO" id="GO:0005987">
    <property type="term" value="P:sucrose catabolic process"/>
    <property type="evidence" value="ECO:0007669"/>
    <property type="project" value="TreeGrafter"/>
</dbReference>
<accession>A0A6H0SKN6</accession>
<comment type="similarity">
    <text evidence="1">Belongs to the glycosyl hydrolase 32 family.</text>
</comment>
<evidence type="ECO:0000256" key="3">
    <source>
        <dbReference type="ARBA" id="ARBA00023295"/>
    </source>
</evidence>
<evidence type="ECO:0000259" key="6">
    <source>
        <dbReference type="Pfam" id="PF08244"/>
    </source>
</evidence>
<evidence type="ECO:0000256" key="1">
    <source>
        <dbReference type="ARBA" id="ARBA00009902"/>
    </source>
</evidence>
<feature type="domain" description="Glycosyl hydrolase family 32 N-terminal" evidence="5">
    <location>
        <begin position="47"/>
        <end position="290"/>
    </location>
</feature>
<dbReference type="InterPro" id="IPR018053">
    <property type="entry name" value="Glyco_hydro_32_AS"/>
</dbReference>
<feature type="domain" description="Glycosyl hydrolase family 32 N-terminal" evidence="5">
    <location>
        <begin position="618"/>
        <end position="702"/>
    </location>
</feature>
<keyword evidence="3" id="KW-0326">Glycosidase</keyword>
<protein>
    <submittedName>
        <fullName evidence="7">Glycosyl hydrolase family 32</fullName>
    </submittedName>
</protein>
<dbReference type="EMBL" id="CP032549">
    <property type="protein sequence ID" value="QIV86547.1"/>
    <property type="molecule type" value="Genomic_DNA"/>
</dbReference>
<feature type="signal peptide" evidence="4">
    <location>
        <begin position="1"/>
        <end position="34"/>
    </location>
</feature>
<dbReference type="PANTHER" id="PTHR42800">
    <property type="entry name" value="EXOINULINASE INUD (AFU_ORTHOLOGUE AFUA_5G00480)"/>
    <property type="match status" value="1"/>
</dbReference>
<feature type="chain" id="PRO_5026095297" evidence="4">
    <location>
        <begin position="35"/>
        <end position="871"/>
    </location>
</feature>